<evidence type="ECO:0000256" key="4">
    <source>
        <dbReference type="ARBA" id="ARBA00022448"/>
    </source>
</evidence>
<protein>
    <recommendedName>
        <fullName evidence="3 16">NADH-ubiquinone oxidoreductase chain 5</fullName>
        <ecNumber evidence="2 16">7.1.1.2</ecNumber>
    </recommendedName>
</protein>
<evidence type="ECO:0000256" key="7">
    <source>
        <dbReference type="ARBA" id="ARBA00022792"/>
    </source>
</evidence>
<feature type="transmembrane region" description="Helical" evidence="16">
    <location>
        <begin position="377"/>
        <end position="397"/>
    </location>
</feature>
<dbReference type="GO" id="GO:0005743">
    <property type="term" value="C:mitochondrial inner membrane"/>
    <property type="evidence" value="ECO:0007669"/>
    <property type="project" value="UniProtKB-SubCell"/>
</dbReference>
<dbReference type="InterPro" id="IPR018393">
    <property type="entry name" value="NADHpl_OxRdtase_5_subgr"/>
</dbReference>
<feature type="transmembrane region" description="Helical" evidence="16">
    <location>
        <begin position="492"/>
        <end position="511"/>
    </location>
</feature>
<keyword evidence="14 16" id="KW-0472">Membrane</keyword>
<evidence type="ECO:0000256" key="8">
    <source>
        <dbReference type="ARBA" id="ARBA00022967"/>
    </source>
</evidence>
<dbReference type="InterPro" id="IPR010934">
    <property type="entry name" value="NADH_DH_su5_C"/>
</dbReference>
<evidence type="ECO:0000256" key="6">
    <source>
        <dbReference type="ARBA" id="ARBA00022692"/>
    </source>
</evidence>
<keyword evidence="9" id="KW-0249">Electron transport</keyword>
<comment type="function">
    <text evidence="16">Core subunit of the mitochondrial membrane respiratory chain NADH dehydrogenase (Complex I) which catalyzes electron transfer from NADH through the respiratory chain, using ubiquinone as an electron acceptor. Essential for the catalytic activity and assembly of complex I.</text>
</comment>
<feature type="transmembrane region" description="Helical" evidence="16">
    <location>
        <begin position="247"/>
        <end position="267"/>
    </location>
</feature>
<dbReference type="AlphaFoldDB" id="Q8HLN8"/>
<feature type="transmembrane region" description="Helical" evidence="16">
    <location>
        <begin position="463"/>
        <end position="480"/>
    </location>
</feature>
<keyword evidence="10 16" id="KW-1133">Transmembrane helix</keyword>
<feature type="transmembrane region" description="Helical" evidence="16">
    <location>
        <begin position="6"/>
        <end position="27"/>
    </location>
</feature>
<dbReference type="Pfam" id="PF00662">
    <property type="entry name" value="Proton_antipo_N"/>
    <property type="match status" value="1"/>
</dbReference>
<evidence type="ECO:0000256" key="11">
    <source>
        <dbReference type="ARBA" id="ARBA00023027"/>
    </source>
</evidence>
<feature type="transmembrane region" description="Helical" evidence="16">
    <location>
        <begin position="409"/>
        <end position="434"/>
    </location>
</feature>
<feature type="transmembrane region" description="Helical" evidence="16">
    <location>
        <begin position="307"/>
        <end position="325"/>
    </location>
</feature>
<dbReference type="NCBIfam" id="TIGR01974">
    <property type="entry name" value="NDH_I_L"/>
    <property type="match status" value="1"/>
</dbReference>
<dbReference type="GO" id="GO:0008137">
    <property type="term" value="F:NADH dehydrogenase (ubiquinone) activity"/>
    <property type="evidence" value="ECO:0007669"/>
    <property type="project" value="UniProtKB-EC"/>
</dbReference>
<geneLocation type="mitochondrion" evidence="20"/>
<dbReference type="CTD" id="4540"/>
<dbReference type="PANTHER" id="PTHR42829:SF2">
    <property type="entry name" value="NADH-UBIQUINONE OXIDOREDUCTASE CHAIN 5"/>
    <property type="match status" value="1"/>
</dbReference>
<dbReference type="PANTHER" id="PTHR42829">
    <property type="entry name" value="NADH-UBIQUINONE OXIDOREDUCTASE CHAIN 5"/>
    <property type="match status" value="1"/>
</dbReference>
<evidence type="ECO:0000256" key="9">
    <source>
        <dbReference type="ARBA" id="ARBA00022982"/>
    </source>
</evidence>
<evidence type="ECO:0000256" key="1">
    <source>
        <dbReference type="ARBA" id="ARBA00004448"/>
    </source>
</evidence>
<keyword evidence="7" id="KW-0999">Mitochondrion inner membrane</keyword>
<keyword evidence="4 16" id="KW-0813">Transport</keyword>
<keyword evidence="11 16" id="KW-0520">NAD</keyword>
<feature type="transmembrane region" description="Helical" evidence="16">
    <location>
        <begin position="122"/>
        <end position="139"/>
    </location>
</feature>
<feature type="domain" description="NADH:quinone oxidoreductase/Mrp antiporter transmembrane" evidence="17">
    <location>
        <begin position="139"/>
        <end position="422"/>
    </location>
</feature>
<feature type="transmembrane region" description="Helical" evidence="16">
    <location>
        <begin position="331"/>
        <end position="356"/>
    </location>
</feature>
<dbReference type="PRINTS" id="PR01434">
    <property type="entry name" value="NADHDHGNASE5"/>
</dbReference>
<evidence type="ECO:0000259" key="18">
    <source>
        <dbReference type="Pfam" id="PF00662"/>
    </source>
</evidence>
<feature type="domain" description="NADH-Ubiquinone oxidoreductase (complex I) chain 5 N-terminal" evidence="18">
    <location>
        <begin position="73"/>
        <end position="123"/>
    </location>
</feature>
<keyword evidence="13 16" id="KW-0496">Mitochondrion</keyword>
<dbReference type="RefSeq" id="YP_636942.1">
    <property type="nucleotide sequence ID" value="NC_008127.1"/>
</dbReference>
<dbReference type="EC" id="7.1.1.2" evidence="2 16"/>
<keyword evidence="8" id="KW-1278">Translocase</keyword>
<dbReference type="Pfam" id="PF06455">
    <property type="entry name" value="NADH5_C"/>
    <property type="match status" value="1"/>
</dbReference>
<evidence type="ECO:0000256" key="5">
    <source>
        <dbReference type="ARBA" id="ARBA00022660"/>
    </source>
</evidence>
<feature type="transmembrane region" description="Helical" evidence="16">
    <location>
        <begin position="177"/>
        <end position="195"/>
    </location>
</feature>
<evidence type="ECO:0000256" key="14">
    <source>
        <dbReference type="ARBA" id="ARBA00023136"/>
    </source>
</evidence>
<name>Q8HLN8_DIRAR</name>
<feature type="transmembrane region" description="Helical" evidence="16">
    <location>
        <begin position="215"/>
        <end position="235"/>
    </location>
</feature>
<feature type="transmembrane region" description="Helical" evidence="16">
    <location>
        <begin position="89"/>
        <end position="110"/>
    </location>
</feature>
<dbReference type="GO" id="GO:0003954">
    <property type="term" value="F:NADH dehydrogenase activity"/>
    <property type="evidence" value="ECO:0007669"/>
    <property type="project" value="TreeGrafter"/>
</dbReference>
<dbReference type="InterPro" id="IPR003945">
    <property type="entry name" value="NU5C-like"/>
</dbReference>
<evidence type="ECO:0000256" key="12">
    <source>
        <dbReference type="ARBA" id="ARBA00023075"/>
    </source>
</evidence>
<keyword evidence="5" id="KW-0679">Respiratory chain</keyword>
<feature type="transmembrane region" description="Helical" evidence="16">
    <location>
        <begin position="592"/>
        <end position="610"/>
    </location>
</feature>
<feature type="domain" description="NADH dehydrogenase subunit 5 C-terminal" evidence="19">
    <location>
        <begin position="428"/>
        <end position="610"/>
    </location>
</feature>
<evidence type="ECO:0000259" key="19">
    <source>
        <dbReference type="Pfam" id="PF06455"/>
    </source>
</evidence>
<feature type="transmembrane region" description="Helical" evidence="16">
    <location>
        <begin position="145"/>
        <end position="165"/>
    </location>
</feature>
<keyword evidence="12 16" id="KW-0830">Ubiquinone</keyword>
<comment type="subcellular location">
    <subcellularLocation>
        <location evidence="1">Mitochondrion inner membrane</location>
        <topology evidence="1">Multi-pass membrane protein</topology>
    </subcellularLocation>
</comment>
<keyword evidence="6 16" id="KW-0812">Transmembrane</keyword>
<evidence type="ECO:0000256" key="16">
    <source>
        <dbReference type="RuleBase" id="RU003404"/>
    </source>
</evidence>
<evidence type="ECO:0000256" key="13">
    <source>
        <dbReference type="ARBA" id="ARBA00023128"/>
    </source>
</evidence>
<evidence type="ECO:0000256" key="3">
    <source>
        <dbReference type="ARBA" id="ARBA00021096"/>
    </source>
</evidence>
<dbReference type="GO" id="GO:0042773">
    <property type="term" value="P:ATP synthesis coupled electron transport"/>
    <property type="evidence" value="ECO:0007669"/>
    <property type="project" value="InterPro"/>
</dbReference>
<evidence type="ECO:0000256" key="10">
    <source>
        <dbReference type="ARBA" id="ARBA00022989"/>
    </source>
</evidence>
<reference evidence="20" key="1">
    <citation type="journal article" date="2003" name="Mol. Phylogenet. Evol.">
        <title>Major patterns of higher teleostean phylogenies: a new perspective based on 100 complete mitochondrial DNA sequences.</title>
        <authorList>
            <person name="Miya M."/>
            <person name="Takeshima H."/>
            <person name="Endo H."/>
            <person name="Ishiguro N.B."/>
            <person name="Inoue J.G."/>
            <person name="Mukai T."/>
            <person name="Satoh T.P."/>
            <person name="Yamaguchi M."/>
            <person name="Kawaguchi A."/>
            <person name="Mabuchi K."/>
            <person name="Shirai S.M."/>
            <person name="Nishida M."/>
        </authorList>
    </citation>
    <scope>NUCLEOTIDE SEQUENCE</scope>
</reference>
<organism evidence="20">
    <name type="scientific">Diretmus argenteus</name>
    <name type="common">Silver spinyfin</name>
    <dbReference type="NCBI Taxonomy" id="88682"/>
    <lineage>
        <taxon>Eukaryota</taxon>
        <taxon>Metazoa</taxon>
        <taxon>Chordata</taxon>
        <taxon>Craniata</taxon>
        <taxon>Vertebrata</taxon>
        <taxon>Euteleostomi</taxon>
        <taxon>Actinopterygii</taxon>
        <taxon>Neopterygii</taxon>
        <taxon>Teleostei</taxon>
        <taxon>Neoteleostei</taxon>
        <taxon>Acanthomorphata</taxon>
        <taxon>Berycimorphaceae</taxon>
        <taxon>Trachichthyiformes</taxon>
        <taxon>Diretmidae</taxon>
        <taxon>Diretmus</taxon>
    </lineage>
</organism>
<feature type="transmembrane region" description="Helical" evidence="16">
    <location>
        <begin position="48"/>
        <end position="69"/>
    </location>
</feature>
<dbReference type="GeneID" id="4108550"/>
<comment type="catalytic activity">
    <reaction evidence="15 16">
        <text>a ubiquinone + NADH + 5 H(+)(in) = a ubiquinol + NAD(+) + 4 H(+)(out)</text>
        <dbReference type="Rhea" id="RHEA:29091"/>
        <dbReference type="Rhea" id="RHEA-COMP:9565"/>
        <dbReference type="Rhea" id="RHEA-COMP:9566"/>
        <dbReference type="ChEBI" id="CHEBI:15378"/>
        <dbReference type="ChEBI" id="CHEBI:16389"/>
        <dbReference type="ChEBI" id="CHEBI:17976"/>
        <dbReference type="ChEBI" id="CHEBI:57540"/>
        <dbReference type="ChEBI" id="CHEBI:57945"/>
        <dbReference type="EC" id="7.1.1.2"/>
    </reaction>
</comment>
<dbReference type="InterPro" id="IPR001750">
    <property type="entry name" value="ND/Mrp_TM"/>
</dbReference>
<accession>Q8HLN8</accession>
<sequence>MHPTALLMTSSLMVIFTLLIYPLATTFSPHPLMASWATSHVKTAVKTAFLISLAPLFIYLNEGAETIITNWSWMNTNTFDINLSFKFDHYSIIFLPIALYVTWSILEFASWYMHTDPYMNRFFKYLLFFLVAMIILVTANNMFQLFIGWEGVGIMSFLLIGWWYGRADANTAALQAVVYNRVGDIGLILAMAWMAMNLNSWEMQQMFSTSKEFDLTLPLMGLILAATGKSAQFGLHPWLPSAMEGPTPVSALLHSSTMVVAGIFLLVRLSPLMENNQAALSTCLCLGALTTLFTATCALTQNDIKKIIAFSTSSQLGLMMVTIGLNQPQLAFLHICTHAFFKAMMFLASGSIIHALNDEQDIRKMGGIRYLLPKTTACLTIGSLALTGTPFLAGFYSKDAIIEAMNTSYINAWALVLTLLATSFTAIYSLRIFYLVSAGYPRFATLLPPSDPNPASIAPIKRLAWGSIIAGLLITSNMLPLKTPVMTMPPTLKLSALAVTLTGLLIALELASLTNKQFKPSPLAGPHHFSNMLGFFPAIVHRYTPKVNLLLGQTMASQTVDQAWLEKTGPKMLATVNMPIITSASNAQQGMIKTYLTIFLFTLALMTLLFNT</sequence>
<feature type="transmembrane region" description="Helical" evidence="16">
    <location>
        <begin position="279"/>
        <end position="300"/>
    </location>
</feature>
<dbReference type="GO" id="GO:0015990">
    <property type="term" value="P:electron transport coupled proton transport"/>
    <property type="evidence" value="ECO:0007669"/>
    <property type="project" value="TreeGrafter"/>
</dbReference>
<dbReference type="Pfam" id="PF00361">
    <property type="entry name" value="Proton_antipo_M"/>
    <property type="match status" value="1"/>
</dbReference>
<dbReference type="InterPro" id="IPR001516">
    <property type="entry name" value="Proton_antipo_N"/>
</dbReference>
<dbReference type="EMBL" id="AP004427">
    <property type="protein sequence ID" value="BAC23460.1"/>
    <property type="molecule type" value="Genomic_DNA"/>
</dbReference>
<evidence type="ECO:0000259" key="17">
    <source>
        <dbReference type="Pfam" id="PF00361"/>
    </source>
</evidence>
<evidence type="ECO:0000256" key="15">
    <source>
        <dbReference type="ARBA" id="ARBA00049551"/>
    </source>
</evidence>
<proteinExistence type="inferred from homology"/>
<gene>
    <name evidence="20" type="primary">ND5</name>
</gene>
<comment type="similarity">
    <text evidence="16">Belongs to the complex I subunit 5 family.</text>
</comment>
<evidence type="ECO:0000313" key="20">
    <source>
        <dbReference type="EMBL" id="BAC23460.1"/>
    </source>
</evidence>
<evidence type="ECO:0000256" key="2">
    <source>
        <dbReference type="ARBA" id="ARBA00012944"/>
    </source>
</evidence>